<evidence type="ECO:0000313" key="2">
    <source>
        <dbReference type="Proteomes" id="UP001419268"/>
    </source>
</evidence>
<protein>
    <submittedName>
        <fullName evidence="1">Uncharacterized protein</fullName>
    </submittedName>
</protein>
<sequence length="88" mass="10457">MTLLVSKDPPRVSNCRRYRAKKEEEKRKRFHRGVNETLIYIANKSSIYKAENKVEKNPYQFSKGKTHRLLTIALPFFHQSTEAQNLYN</sequence>
<evidence type="ECO:0000313" key="1">
    <source>
        <dbReference type="EMBL" id="KAK9125101.1"/>
    </source>
</evidence>
<proteinExistence type="predicted"/>
<gene>
    <name evidence="1" type="ORF">Scep_013947</name>
</gene>
<accession>A0AAP0J2V6</accession>
<reference evidence="1 2" key="1">
    <citation type="submission" date="2024-01" db="EMBL/GenBank/DDBJ databases">
        <title>Genome assemblies of Stephania.</title>
        <authorList>
            <person name="Yang L."/>
        </authorList>
    </citation>
    <scope>NUCLEOTIDE SEQUENCE [LARGE SCALE GENOMIC DNA]</scope>
    <source>
        <strain evidence="1">JXDWG</strain>
        <tissue evidence="1">Leaf</tissue>
    </source>
</reference>
<keyword evidence="2" id="KW-1185">Reference proteome</keyword>
<comment type="caution">
    <text evidence="1">The sequence shown here is derived from an EMBL/GenBank/DDBJ whole genome shotgun (WGS) entry which is preliminary data.</text>
</comment>
<name>A0AAP0J2V6_9MAGN</name>
<dbReference type="AlphaFoldDB" id="A0AAP0J2V6"/>
<dbReference type="Proteomes" id="UP001419268">
    <property type="component" value="Unassembled WGS sequence"/>
</dbReference>
<organism evidence="1 2">
    <name type="scientific">Stephania cephalantha</name>
    <dbReference type="NCBI Taxonomy" id="152367"/>
    <lineage>
        <taxon>Eukaryota</taxon>
        <taxon>Viridiplantae</taxon>
        <taxon>Streptophyta</taxon>
        <taxon>Embryophyta</taxon>
        <taxon>Tracheophyta</taxon>
        <taxon>Spermatophyta</taxon>
        <taxon>Magnoliopsida</taxon>
        <taxon>Ranunculales</taxon>
        <taxon>Menispermaceae</taxon>
        <taxon>Menispermoideae</taxon>
        <taxon>Cissampelideae</taxon>
        <taxon>Stephania</taxon>
    </lineage>
</organism>
<dbReference type="EMBL" id="JBBNAG010000006">
    <property type="protein sequence ID" value="KAK9125101.1"/>
    <property type="molecule type" value="Genomic_DNA"/>
</dbReference>